<dbReference type="AlphaFoldDB" id="A0A3Q7H773"/>
<dbReference type="PaxDb" id="4081-Solyc07g022820.2.1"/>
<evidence type="ECO:0000313" key="1">
    <source>
        <dbReference type="EnsemblPlants" id="Solyc07g022820.3.1"/>
    </source>
</evidence>
<dbReference type="Gramene" id="Solyc07g022820.3.1">
    <property type="protein sequence ID" value="Solyc07g022820.3.1"/>
    <property type="gene ID" value="Solyc07g022820.3"/>
</dbReference>
<reference evidence="1" key="1">
    <citation type="journal article" date="2012" name="Nature">
        <title>The tomato genome sequence provides insights into fleshy fruit evolution.</title>
        <authorList>
            <consortium name="Tomato Genome Consortium"/>
        </authorList>
    </citation>
    <scope>NUCLEOTIDE SEQUENCE [LARGE SCALE GENOMIC DNA]</scope>
    <source>
        <strain evidence="1">cv. Heinz 1706</strain>
    </source>
</reference>
<keyword evidence="2" id="KW-1185">Reference proteome</keyword>
<accession>A0A3Q7H773</accession>
<dbReference type="Proteomes" id="UP000004994">
    <property type="component" value="Chromosome 7"/>
</dbReference>
<proteinExistence type="predicted"/>
<dbReference type="InParanoid" id="A0A3Q7H773"/>
<evidence type="ECO:0000313" key="2">
    <source>
        <dbReference type="Proteomes" id="UP000004994"/>
    </source>
</evidence>
<organism evidence="1">
    <name type="scientific">Solanum lycopersicum</name>
    <name type="common">Tomato</name>
    <name type="synonym">Lycopersicon esculentum</name>
    <dbReference type="NCBI Taxonomy" id="4081"/>
    <lineage>
        <taxon>Eukaryota</taxon>
        <taxon>Viridiplantae</taxon>
        <taxon>Streptophyta</taxon>
        <taxon>Embryophyta</taxon>
        <taxon>Tracheophyta</taxon>
        <taxon>Spermatophyta</taxon>
        <taxon>Magnoliopsida</taxon>
        <taxon>eudicotyledons</taxon>
        <taxon>Gunneridae</taxon>
        <taxon>Pentapetalae</taxon>
        <taxon>asterids</taxon>
        <taxon>lamiids</taxon>
        <taxon>Solanales</taxon>
        <taxon>Solanaceae</taxon>
        <taxon>Solanoideae</taxon>
        <taxon>Solaneae</taxon>
        <taxon>Solanum</taxon>
        <taxon>Solanum subgen. Lycopersicon</taxon>
    </lineage>
</organism>
<sequence length="132" mass="14627">GLKKSSGGLSIFSQPGKNLGVKNPCELDADELEQAHIYISKNCDEVLPYLKLITFKMGLTIAQLHKQDDSQIMEDLLSLSRGSTKYSVSFNGYVVSEYRFKMKLLKIENEIGSNMKSTIRYTFVAPGAIGKG</sequence>
<dbReference type="EnsemblPlants" id="Solyc07g022820.3.1">
    <property type="protein sequence ID" value="Solyc07g022820.3.1"/>
    <property type="gene ID" value="Solyc07g022820.3"/>
</dbReference>
<protein>
    <submittedName>
        <fullName evidence="1">Uncharacterized protein</fullName>
    </submittedName>
</protein>
<name>A0A3Q7H773_SOLLC</name>
<reference evidence="1" key="2">
    <citation type="submission" date="2019-01" db="UniProtKB">
        <authorList>
            <consortium name="EnsemblPlants"/>
        </authorList>
    </citation>
    <scope>IDENTIFICATION</scope>
    <source>
        <strain evidence="1">cv. Heinz 1706</strain>
    </source>
</reference>